<sequence length="141" mass="16292">MFYLQGGFAISDEMCVNYVHYYPKMNLEVCKSSIDTKVLGSYFRYMKQYNDEATSESKGVDENYHSIHWSQANADFLHHLYYNAPLSMQCNQSSGDRFPGFWNGVPRTEILYPLPPPKRRCANTMSAGKSFNDVEADEEEE</sequence>
<dbReference type="GO" id="GO:0006589">
    <property type="term" value="P:octopamine biosynthetic process"/>
    <property type="evidence" value="ECO:0007669"/>
    <property type="project" value="TreeGrafter"/>
</dbReference>
<dbReference type="GO" id="GO:0005615">
    <property type="term" value="C:extracellular space"/>
    <property type="evidence" value="ECO:0007669"/>
    <property type="project" value="TreeGrafter"/>
</dbReference>
<evidence type="ECO:0000313" key="8">
    <source>
        <dbReference type="EMBL" id="GFQ90110.1"/>
    </source>
</evidence>
<evidence type="ECO:0000256" key="2">
    <source>
        <dbReference type="ARBA" id="ARBA00004370"/>
    </source>
</evidence>
<evidence type="ECO:0000256" key="5">
    <source>
        <dbReference type="ARBA" id="ARBA00023136"/>
    </source>
</evidence>
<dbReference type="SUPFAM" id="SSF49742">
    <property type="entry name" value="PHM/PNGase F"/>
    <property type="match status" value="1"/>
</dbReference>
<dbReference type="InterPro" id="IPR008977">
    <property type="entry name" value="PHM/PNGase_F_dom_sf"/>
</dbReference>
<dbReference type="OrthoDB" id="129121at2759"/>
<dbReference type="EMBL" id="BMAO01003769">
    <property type="protein sequence ID" value="GFQ90110.1"/>
    <property type="molecule type" value="Genomic_DNA"/>
</dbReference>
<reference evidence="8" key="1">
    <citation type="submission" date="2020-07" db="EMBL/GenBank/DDBJ databases">
        <title>Multicomponent nature underlies the extraordinary mechanical properties of spider dragline silk.</title>
        <authorList>
            <person name="Kono N."/>
            <person name="Nakamura H."/>
            <person name="Mori M."/>
            <person name="Yoshida Y."/>
            <person name="Ohtoshi R."/>
            <person name="Malay A.D."/>
            <person name="Moran D.A.P."/>
            <person name="Tomita M."/>
            <person name="Numata K."/>
            <person name="Arakawa K."/>
        </authorList>
    </citation>
    <scope>NUCLEOTIDE SEQUENCE</scope>
</reference>
<dbReference type="PANTHER" id="PTHR10157">
    <property type="entry name" value="DOPAMINE BETA HYDROXYLASE RELATED"/>
    <property type="match status" value="1"/>
</dbReference>
<accession>A0A8X6KXG8</accession>
<evidence type="ECO:0000256" key="1">
    <source>
        <dbReference type="ARBA" id="ARBA00001973"/>
    </source>
</evidence>
<dbReference type="Pfam" id="PF03712">
    <property type="entry name" value="Cu2_monoox_C"/>
    <property type="match status" value="1"/>
</dbReference>
<keyword evidence="6" id="KW-1015">Disulfide bond</keyword>
<keyword evidence="9" id="KW-1185">Reference proteome</keyword>
<dbReference type="GO" id="GO:0042421">
    <property type="term" value="P:norepinephrine biosynthetic process"/>
    <property type="evidence" value="ECO:0007669"/>
    <property type="project" value="TreeGrafter"/>
</dbReference>
<dbReference type="Proteomes" id="UP000887116">
    <property type="component" value="Unassembled WGS sequence"/>
</dbReference>
<dbReference type="GO" id="GO:0004500">
    <property type="term" value="F:dopamine beta-monooxygenase activity"/>
    <property type="evidence" value="ECO:0007669"/>
    <property type="project" value="InterPro"/>
</dbReference>
<dbReference type="PANTHER" id="PTHR10157:SF29">
    <property type="entry name" value="DOPAMINE BETA-HYDROXYLASE"/>
    <property type="match status" value="1"/>
</dbReference>
<keyword evidence="3" id="KW-0812">Transmembrane</keyword>
<name>A0A8X6KXG8_TRICU</name>
<feature type="domain" description="Copper type II ascorbate-dependent monooxygenase C-terminal" evidence="7">
    <location>
        <begin position="5"/>
        <end position="43"/>
    </location>
</feature>
<dbReference type="GO" id="GO:0042420">
    <property type="term" value="P:dopamine catabolic process"/>
    <property type="evidence" value="ECO:0007669"/>
    <property type="project" value="TreeGrafter"/>
</dbReference>
<evidence type="ECO:0000256" key="4">
    <source>
        <dbReference type="ARBA" id="ARBA00022989"/>
    </source>
</evidence>
<dbReference type="InterPro" id="IPR000945">
    <property type="entry name" value="DBH-like"/>
</dbReference>
<dbReference type="GO" id="GO:0005507">
    <property type="term" value="F:copper ion binding"/>
    <property type="evidence" value="ECO:0007669"/>
    <property type="project" value="TreeGrafter"/>
</dbReference>
<organism evidence="8 9">
    <name type="scientific">Trichonephila clavata</name>
    <name type="common">Joro spider</name>
    <name type="synonym">Nephila clavata</name>
    <dbReference type="NCBI Taxonomy" id="2740835"/>
    <lineage>
        <taxon>Eukaryota</taxon>
        <taxon>Metazoa</taxon>
        <taxon>Ecdysozoa</taxon>
        <taxon>Arthropoda</taxon>
        <taxon>Chelicerata</taxon>
        <taxon>Arachnida</taxon>
        <taxon>Araneae</taxon>
        <taxon>Araneomorphae</taxon>
        <taxon>Entelegynae</taxon>
        <taxon>Araneoidea</taxon>
        <taxon>Nephilidae</taxon>
        <taxon>Trichonephila</taxon>
    </lineage>
</organism>
<dbReference type="GO" id="GO:0030667">
    <property type="term" value="C:secretory granule membrane"/>
    <property type="evidence" value="ECO:0007669"/>
    <property type="project" value="TreeGrafter"/>
</dbReference>
<evidence type="ECO:0000256" key="6">
    <source>
        <dbReference type="ARBA" id="ARBA00023157"/>
    </source>
</evidence>
<evidence type="ECO:0000256" key="3">
    <source>
        <dbReference type="ARBA" id="ARBA00022692"/>
    </source>
</evidence>
<dbReference type="InterPro" id="IPR024548">
    <property type="entry name" value="Cu2_monoox_C"/>
</dbReference>
<comment type="subcellular location">
    <subcellularLocation>
        <location evidence="2">Membrane</location>
    </subcellularLocation>
</comment>
<keyword evidence="5" id="KW-0472">Membrane</keyword>
<keyword evidence="4" id="KW-1133">Transmembrane helix</keyword>
<gene>
    <name evidence="8" type="primary">Tbh</name>
    <name evidence="8" type="ORF">TNCT_587981</name>
</gene>
<dbReference type="InterPro" id="IPR014784">
    <property type="entry name" value="Cu2_ascorb_mOase-like_C"/>
</dbReference>
<evidence type="ECO:0000313" key="9">
    <source>
        <dbReference type="Proteomes" id="UP000887116"/>
    </source>
</evidence>
<comment type="cofactor">
    <cofactor evidence="1">
        <name>Cu(2+)</name>
        <dbReference type="ChEBI" id="CHEBI:29036"/>
    </cofactor>
</comment>
<protein>
    <submittedName>
        <fullName evidence="8">Tyramine beta-hydroxylase</fullName>
    </submittedName>
</protein>
<proteinExistence type="predicted"/>
<dbReference type="Gene3D" id="2.60.120.230">
    <property type="match status" value="1"/>
</dbReference>
<comment type="caution">
    <text evidence="8">The sequence shown here is derived from an EMBL/GenBank/DDBJ whole genome shotgun (WGS) entry which is preliminary data.</text>
</comment>
<evidence type="ECO:0000259" key="7">
    <source>
        <dbReference type="Pfam" id="PF03712"/>
    </source>
</evidence>
<dbReference type="AlphaFoldDB" id="A0A8X6KXG8"/>